<dbReference type="RefSeq" id="WP_091312424.1">
    <property type="nucleotide sequence ID" value="NZ_CBCSJU010000004.1"/>
</dbReference>
<protein>
    <submittedName>
        <fullName evidence="1">Uncharacterized protein</fullName>
    </submittedName>
</protein>
<dbReference type="Proteomes" id="UP000199702">
    <property type="component" value="Unassembled WGS sequence"/>
</dbReference>
<gene>
    <name evidence="1" type="ORF">SAMN05660918_1980</name>
</gene>
<name>A0A1H6UNK6_9FLAO</name>
<reference evidence="2" key="1">
    <citation type="submission" date="2016-10" db="EMBL/GenBank/DDBJ databases">
        <authorList>
            <person name="Varghese N."/>
            <person name="Submissions S."/>
        </authorList>
    </citation>
    <scope>NUCLEOTIDE SEQUENCE [LARGE SCALE GENOMIC DNA]</scope>
    <source>
        <strain evidence="2">DSM 17934</strain>
    </source>
</reference>
<proteinExistence type="predicted"/>
<accession>A0A1H6UNK6</accession>
<evidence type="ECO:0000313" key="2">
    <source>
        <dbReference type="Proteomes" id="UP000199702"/>
    </source>
</evidence>
<dbReference type="AlphaFoldDB" id="A0A1H6UNK6"/>
<dbReference type="EMBL" id="FNYA01000004">
    <property type="protein sequence ID" value="SEI93858.1"/>
    <property type="molecule type" value="Genomic_DNA"/>
</dbReference>
<sequence length="149" mass="17349">MTKKYFHYTPEVRIDEIIQSGKINLATASVYNKKEKACAWVSSNPIWEKTATKMVFDEFGNTTKLTFDEQLEMFGCARIEVKEIGLYSWNKLVHIAKMNPTFAEQMVRVGVEQGGKPSEWFGSLYPITKDKWIKAEIYKNGEWVEYKVF</sequence>
<dbReference type="STRING" id="402734.SAMN05660918_1980"/>
<dbReference type="OrthoDB" id="8913274at2"/>
<keyword evidence="2" id="KW-1185">Reference proteome</keyword>
<organism evidence="1 2">
    <name type="scientific">Flavobacterium terrigena</name>
    <dbReference type="NCBI Taxonomy" id="402734"/>
    <lineage>
        <taxon>Bacteria</taxon>
        <taxon>Pseudomonadati</taxon>
        <taxon>Bacteroidota</taxon>
        <taxon>Flavobacteriia</taxon>
        <taxon>Flavobacteriales</taxon>
        <taxon>Flavobacteriaceae</taxon>
        <taxon>Flavobacterium</taxon>
    </lineage>
</organism>
<evidence type="ECO:0000313" key="1">
    <source>
        <dbReference type="EMBL" id="SEI93858.1"/>
    </source>
</evidence>